<dbReference type="PRINTS" id="PR00081">
    <property type="entry name" value="GDHRDH"/>
</dbReference>
<comment type="similarity">
    <text evidence="1 2">Belongs to the short-chain dehydrogenases/reductases (SDR) family.</text>
</comment>
<evidence type="ECO:0000256" key="1">
    <source>
        <dbReference type="ARBA" id="ARBA00006484"/>
    </source>
</evidence>
<dbReference type="Proteomes" id="UP000006296">
    <property type="component" value="Chromosome"/>
</dbReference>
<sequence>MSLRFDEQVIVVTGAAQGIGLRVAQRASIEGAKLVLVDRSAHVQQIAQSLNENGADVIAVEADLETYEGALNAMNTASAHFGRIDKLINNVGGTIWAKPYEHYQADEIEKEVRRSLFPTLWCCRAVLPAMLDNGKGAIVNVSSVATRGVNRAPYAAAKGGVNALTVSLAFEYAQHNIRVNATAPGGTDAPQRIIPRNESTQSEQEKIWYQQIVDQTIDTSFMSRYGTLDEQASAILYLASDEASYITGTILPVAGGDCG</sequence>
<dbReference type="CDD" id="cd08937">
    <property type="entry name" value="DHB_DH-like_SDR_c"/>
    <property type="match status" value="1"/>
</dbReference>
<dbReference type="GO" id="GO:0016616">
    <property type="term" value="F:oxidoreductase activity, acting on the CH-OH group of donors, NAD or NADP as acceptor"/>
    <property type="evidence" value="ECO:0007669"/>
    <property type="project" value="TreeGrafter"/>
</dbReference>
<dbReference type="GO" id="GO:0030497">
    <property type="term" value="P:fatty acid elongation"/>
    <property type="evidence" value="ECO:0007669"/>
    <property type="project" value="TreeGrafter"/>
</dbReference>
<keyword evidence="3" id="KW-0560">Oxidoreductase</keyword>
<gene>
    <name evidence="3" type="primary">benD</name>
    <name evidence="3" type="ordered locus">AMEC673_15500</name>
</gene>
<dbReference type="NCBIfam" id="NF040811">
    <property type="entry name" value="BenD"/>
    <property type="match status" value="1"/>
</dbReference>
<dbReference type="PRINTS" id="PR00080">
    <property type="entry name" value="SDRFAMILY"/>
</dbReference>
<evidence type="ECO:0000313" key="3">
    <source>
        <dbReference type="EMBL" id="AFT75782.1"/>
    </source>
</evidence>
<dbReference type="GO" id="GO:0047116">
    <property type="term" value="F:1,6-dihydroxycyclohexa-2,4-diene-1-carboxylate dehydrogenase activity"/>
    <property type="evidence" value="ECO:0007669"/>
    <property type="project" value="UniProtKB-EC"/>
</dbReference>
<evidence type="ECO:0000313" key="4">
    <source>
        <dbReference type="Proteomes" id="UP000006296"/>
    </source>
</evidence>
<dbReference type="FunFam" id="3.40.50.720:FF:000084">
    <property type="entry name" value="Short-chain dehydrogenase reductase"/>
    <property type="match status" value="1"/>
</dbReference>
<dbReference type="SUPFAM" id="SSF51735">
    <property type="entry name" value="NAD(P)-binding Rossmann-fold domains"/>
    <property type="match status" value="1"/>
</dbReference>
<proteinExistence type="inferred from homology"/>
<dbReference type="PANTHER" id="PTHR42760">
    <property type="entry name" value="SHORT-CHAIN DEHYDROGENASES/REDUCTASES FAMILY MEMBER"/>
    <property type="match status" value="1"/>
</dbReference>
<dbReference type="InterPro" id="IPR002347">
    <property type="entry name" value="SDR_fam"/>
</dbReference>
<dbReference type="EMBL" id="CP003844">
    <property type="protein sequence ID" value="AFT75782.1"/>
    <property type="molecule type" value="Genomic_DNA"/>
</dbReference>
<accession>A0AB33A232</accession>
<dbReference type="PROSITE" id="PS00061">
    <property type="entry name" value="ADH_SHORT"/>
    <property type="match status" value="1"/>
</dbReference>
<name>A0AB33A232_ALTME</name>
<dbReference type="InterPro" id="IPR020904">
    <property type="entry name" value="Sc_DH/Rdtase_CS"/>
</dbReference>
<organism evidence="3 4">
    <name type="scientific">Alteromonas macleodii (strain English Channel 673)</name>
    <dbReference type="NCBI Taxonomy" id="1004788"/>
    <lineage>
        <taxon>Bacteria</taxon>
        <taxon>Pseudomonadati</taxon>
        <taxon>Pseudomonadota</taxon>
        <taxon>Gammaproteobacteria</taxon>
        <taxon>Alteromonadales</taxon>
        <taxon>Alteromonadaceae</taxon>
        <taxon>Alteromonas/Salinimonas group</taxon>
        <taxon>Alteromonas</taxon>
    </lineage>
</organism>
<dbReference type="Gene3D" id="3.40.50.720">
    <property type="entry name" value="NAD(P)-binding Rossmann-like Domain"/>
    <property type="match status" value="1"/>
</dbReference>
<dbReference type="InterPro" id="IPR047686">
    <property type="entry name" value="BenD"/>
</dbReference>
<dbReference type="PANTHER" id="PTHR42760:SF123">
    <property type="entry name" value="OXIDOREDUCTASE"/>
    <property type="match status" value="1"/>
</dbReference>
<reference evidence="4" key="1">
    <citation type="journal article" date="2012" name="Sci. Rep.">
        <title>Genomes of surface isolates of Alteromonas macleodii: the life of a widespread marine opportunistic copiotroph.</title>
        <authorList>
            <person name="Lopez-Perez M."/>
            <person name="Gonzaga A."/>
            <person name="Martin-Cuadrado A.B."/>
            <person name="Onyshchenko O."/>
            <person name="Ghavidel A."/>
            <person name="Ghai R."/>
            <person name="Rodriguez-Valera F."/>
        </authorList>
    </citation>
    <scope>NUCLEOTIDE SEQUENCE [LARGE SCALE GENOMIC DNA]</scope>
    <source>
        <strain evidence="4">English Channel 673</strain>
    </source>
</reference>
<dbReference type="EC" id="1.3.1.25" evidence="3"/>
<dbReference type="KEGG" id="amg:AMEC673_15500"/>
<dbReference type="RefSeq" id="WP_014977312.1">
    <property type="nucleotide sequence ID" value="NC_018678.1"/>
</dbReference>
<dbReference type="NCBIfam" id="NF009463">
    <property type="entry name" value="PRK12823.1"/>
    <property type="match status" value="1"/>
</dbReference>
<dbReference type="InterPro" id="IPR036291">
    <property type="entry name" value="NAD(P)-bd_dom_sf"/>
</dbReference>
<dbReference type="Pfam" id="PF00106">
    <property type="entry name" value="adh_short"/>
    <property type="match status" value="1"/>
</dbReference>
<protein>
    <submittedName>
        <fullName evidence="3">1,6-dihydroxycyclohexa-2,4-diene-1-carboxylate dehydrogenase</fullName>
        <ecNumber evidence="3">1.3.1.25</ecNumber>
    </submittedName>
</protein>
<evidence type="ECO:0000256" key="2">
    <source>
        <dbReference type="RuleBase" id="RU000363"/>
    </source>
</evidence>
<dbReference type="AlphaFoldDB" id="A0AB33A232"/>